<evidence type="ECO:0000259" key="5">
    <source>
        <dbReference type="Pfam" id="PF16870"/>
    </source>
</evidence>
<evidence type="ECO:0000313" key="6">
    <source>
        <dbReference type="EMBL" id="CAB4652879.1"/>
    </source>
</evidence>
<organism evidence="6">
    <name type="scientific">freshwater metagenome</name>
    <dbReference type="NCBI Taxonomy" id="449393"/>
    <lineage>
        <taxon>unclassified sequences</taxon>
        <taxon>metagenomes</taxon>
        <taxon>ecological metagenomes</taxon>
    </lineage>
</organism>
<gene>
    <name evidence="6" type="ORF">UFOPK2214_00716</name>
</gene>
<keyword evidence="3" id="KW-0786">Thiamine pyrophosphate</keyword>
<sequence length="252" mass="28723">MWEGQFGDFVNGAQIVIDQYLVAAEDKWKQENGLVLLLPHGYEGQGPEHSSARIERFLQMCAEDNIQVVNATTSAQYFHVLRRQIHRDIRKPLVIFTPKAPLRMKESRSHVSEFTSGSFQEVLDDPRVSDKSAVKRIVLCSGKVAHDAMSERDKRNAAAAVVRVEQLYPFPIDQIHEVIARYPNAKEIVWLQEEPENMGPWHFVEHLIWRVKDRGFDLRHVARVESGSPATGSKAIHDQELADLMDETFAGL</sequence>
<dbReference type="EMBL" id="CAEZWJ010000016">
    <property type="protein sequence ID" value="CAB4652879.1"/>
    <property type="molecule type" value="Genomic_DNA"/>
</dbReference>
<keyword evidence="2" id="KW-0560">Oxidoreductase</keyword>
<dbReference type="AlphaFoldDB" id="A0A6J6KY02"/>
<reference evidence="6" key="1">
    <citation type="submission" date="2020-05" db="EMBL/GenBank/DDBJ databases">
        <authorList>
            <person name="Chiriac C."/>
            <person name="Salcher M."/>
            <person name="Ghai R."/>
            <person name="Kavagutti S V."/>
        </authorList>
    </citation>
    <scope>NUCLEOTIDE SEQUENCE</scope>
</reference>
<evidence type="ECO:0000256" key="3">
    <source>
        <dbReference type="ARBA" id="ARBA00023052"/>
    </source>
</evidence>
<protein>
    <submittedName>
        <fullName evidence="6">Unannotated protein</fullName>
    </submittedName>
</protein>
<name>A0A6J6KY02_9ZZZZ</name>
<dbReference type="InterPro" id="IPR029061">
    <property type="entry name" value="THDP-binding"/>
</dbReference>
<dbReference type="InterPro" id="IPR042179">
    <property type="entry name" value="KGD_C_sf"/>
</dbReference>
<dbReference type="Gene3D" id="3.40.50.11610">
    <property type="entry name" value="Multifunctional 2-oxoglutarate metabolism enzyme, C-terminal domain"/>
    <property type="match status" value="1"/>
</dbReference>
<dbReference type="Pfam" id="PF02779">
    <property type="entry name" value="Transket_pyr"/>
    <property type="match status" value="1"/>
</dbReference>
<dbReference type="GO" id="GO:0030976">
    <property type="term" value="F:thiamine pyrophosphate binding"/>
    <property type="evidence" value="ECO:0007669"/>
    <property type="project" value="InterPro"/>
</dbReference>
<dbReference type="InterPro" id="IPR011603">
    <property type="entry name" value="2oxoglutarate_DH_E1"/>
</dbReference>
<evidence type="ECO:0000259" key="4">
    <source>
        <dbReference type="Pfam" id="PF02779"/>
    </source>
</evidence>
<evidence type="ECO:0000256" key="1">
    <source>
        <dbReference type="ARBA" id="ARBA00001964"/>
    </source>
</evidence>
<dbReference type="Pfam" id="PF16870">
    <property type="entry name" value="OxoGdeHyase_C"/>
    <property type="match status" value="1"/>
</dbReference>
<dbReference type="InterPro" id="IPR031717">
    <property type="entry name" value="ODO-1/KGD_C"/>
</dbReference>
<dbReference type="GO" id="GO:0005829">
    <property type="term" value="C:cytosol"/>
    <property type="evidence" value="ECO:0007669"/>
    <property type="project" value="TreeGrafter"/>
</dbReference>
<dbReference type="Gene3D" id="3.40.50.12470">
    <property type="match status" value="1"/>
</dbReference>
<dbReference type="GO" id="GO:0004591">
    <property type="term" value="F:oxoglutarate dehydrogenase (succinyl-transferring) activity"/>
    <property type="evidence" value="ECO:0007669"/>
    <property type="project" value="TreeGrafter"/>
</dbReference>
<dbReference type="SUPFAM" id="SSF52518">
    <property type="entry name" value="Thiamin diphosphate-binding fold (THDP-binding)"/>
    <property type="match status" value="1"/>
</dbReference>
<comment type="cofactor">
    <cofactor evidence="1">
        <name>thiamine diphosphate</name>
        <dbReference type="ChEBI" id="CHEBI:58937"/>
    </cofactor>
</comment>
<dbReference type="InterPro" id="IPR005475">
    <property type="entry name" value="Transketolase-like_Pyr-bd"/>
</dbReference>
<accession>A0A6J6KY02</accession>
<dbReference type="GO" id="GO:0045252">
    <property type="term" value="C:oxoglutarate dehydrogenase complex"/>
    <property type="evidence" value="ECO:0007669"/>
    <property type="project" value="TreeGrafter"/>
</dbReference>
<feature type="domain" description="2-oxoglutarate dehydrogenase E1 component/KDG C-terminal" evidence="5">
    <location>
        <begin position="108"/>
        <end position="249"/>
    </location>
</feature>
<dbReference type="GO" id="GO:0006099">
    <property type="term" value="P:tricarboxylic acid cycle"/>
    <property type="evidence" value="ECO:0007669"/>
    <property type="project" value="TreeGrafter"/>
</dbReference>
<proteinExistence type="predicted"/>
<evidence type="ECO:0000256" key="2">
    <source>
        <dbReference type="ARBA" id="ARBA00023002"/>
    </source>
</evidence>
<dbReference type="PANTHER" id="PTHR23152:SF4">
    <property type="entry name" value="2-OXOADIPATE DEHYDROGENASE COMPLEX COMPONENT E1"/>
    <property type="match status" value="1"/>
</dbReference>
<feature type="domain" description="Transketolase-like pyrimidine-binding" evidence="4">
    <location>
        <begin position="1"/>
        <end position="103"/>
    </location>
</feature>
<dbReference type="PANTHER" id="PTHR23152">
    <property type="entry name" value="2-OXOGLUTARATE DEHYDROGENASE"/>
    <property type="match status" value="1"/>
</dbReference>